<organism evidence="2 3">
    <name type="scientific">Sporomusa ovata</name>
    <dbReference type="NCBI Taxonomy" id="2378"/>
    <lineage>
        <taxon>Bacteria</taxon>
        <taxon>Bacillati</taxon>
        <taxon>Bacillota</taxon>
        <taxon>Negativicutes</taxon>
        <taxon>Selenomonadales</taxon>
        <taxon>Sporomusaceae</taxon>
        <taxon>Sporomusa</taxon>
    </lineage>
</organism>
<feature type="compositionally biased region" description="Polar residues" evidence="1">
    <location>
        <begin position="32"/>
        <end position="41"/>
    </location>
</feature>
<evidence type="ECO:0000313" key="3">
    <source>
        <dbReference type="Proteomes" id="UP000049855"/>
    </source>
</evidence>
<sequence length="41" mass="4947">MLKGLDWDYINEPPKTEELESEAKRAEWSRPRSLQTMRQLL</sequence>
<gene>
    <name evidence="2" type="ORF">SpAn4DRAFT_4985</name>
</gene>
<proteinExistence type="predicted"/>
<dbReference type="EMBL" id="CTRP01000006">
    <property type="protein sequence ID" value="CQR71923.1"/>
    <property type="molecule type" value="Genomic_DNA"/>
</dbReference>
<protein>
    <submittedName>
        <fullName evidence="2">Uncharacterized protein</fullName>
    </submittedName>
</protein>
<evidence type="ECO:0000256" key="1">
    <source>
        <dbReference type="SAM" id="MobiDB-lite"/>
    </source>
</evidence>
<feature type="region of interest" description="Disordered" evidence="1">
    <location>
        <begin position="16"/>
        <end position="41"/>
    </location>
</feature>
<dbReference type="AlphaFoldDB" id="A0A0U1KYB1"/>
<dbReference type="Proteomes" id="UP000049855">
    <property type="component" value="Unassembled WGS sequence"/>
</dbReference>
<name>A0A0U1KYB1_9FIRM</name>
<reference evidence="3" key="1">
    <citation type="submission" date="2015-03" db="EMBL/GenBank/DDBJ databases">
        <authorList>
            <person name="Nijsse Bart"/>
        </authorList>
    </citation>
    <scope>NUCLEOTIDE SEQUENCE [LARGE SCALE GENOMIC DNA]</scope>
</reference>
<feature type="compositionally biased region" description="Basic and acidic residues" evidence="1">
    <location>
        <begin position="16"/>
        <end position="30"/>
    </location>
</feature>
<keyword evidence="3" id="KW-1185">Reference proteome</keyword>
<evidence type="ECO:0000313" key="2">
    <source>
        <dbReference type="EMBL" id="CQR71923.1"/>
    </source>
</evidence>
<accession>A0A0U1KYB1</accession>